<dbReference type="HOGENOM" id="CLU_3397456_0_0_6"/>
<evidence type="ECO:0000313" key="2">
    <source>
        <dbReference type="Proteomes" id="UP000011834"/>
    </source>
</evidence>
<reference evidence="1 2" key="1">
    <citation type="journal article" date="2012" name="BMC Genomics">
        <title>Whole-genome sequencing and identification of Morganella morganii KT pathogenicity-related genes.</title>
        <authorList>
            <person name="Chen Y.T."/>
            <person name="Peng H.L."/>
            <person name="Shia W.C."/>
            <person name="Hsu F.R."/>
            <person name="Ken C.F."/>
            <person name="Tsao Y.M."/>
            <person name="Chen C.H."/>
            <person name="Liu C.E."/>
            <person name="Hsieh M.F."/>
            <person name="Chen H.C."/>
            <person name="Tang C.Y."/>
            <person name="Ku T.H."/>
        </authorList>
    </citation>
    <scope>NUCLEOTIDE SEQUENCE [LARGE SCALE GENOMIC DNA]</scope>
    <source>
        <strain evidence="1 2">KT</strain>
    </source>
</reference>
<dbReference type="Proteomes" id="UP000011834">
    <property type="component" value="Chromosome"/>
</dbReference>
<organism evidence="1 2">
    <name type="scientific">Morganella morganii subsp. morganii KT</name>
    <dbReference type="NCBI Taxonomy" id="1124991"/>
    <lineage>
        <taxon>Bacteria</taxon>
        <taxon>Pseudomonadati</taxon>
        <taxon>Pseudomonadota</taxon>
        <taxon>Gammaproteobacteria</taxon>
        <taxon>Enterobacterales</taxon>
        <taxon>Morganellaceae</taxon>
        <taxon>Morganella</taxon>
    </lineage>
</organism>
<sequence>MDNQTPEYGIKYYFLVFPDNDITLRCGNQFS</sequence>
<protein>
    <submittedName>
        <fullName evidence="1">Uncharacterized protein</fullName>
    </submittedName>
</protein>
<proteinExistence type="predicted"/>
<dbReference type="KEGG" id="mmk:MU9_3163"/>
<gene>
    <name evidence="1" type="ORF">MU9_3163</name>
</gene>
<accession>M1SZ66</accession>
<keyword evidence="2" id="KW-1185">Reference proteome</keyword>
<dbReference type="AlphaFoldDB" id="M1SZ66"/>
<evidence type="ECO:0000313" key="1">
    <source>
        <dbReference type="EMBL" id="AGG32207.1"/>
    </source>
</evidence>
<dbReference type="EMBL" id="CP004345">
    <property type="protein sequence ID" value="AGG32207.1"/>
    <property type="molecule type" value="Genomic_DNA"/>
</dbReference>
<name>M1SZ66_MORMO</name>